<feature type="non-terminal residue" evidence="1">
    <location>
        <position position="178"/>
    </location>
</feature>
<accession>A0AAV5V9N8</accession>
<dbReference type="AlphaFoldDB" id="A0AAV5V9N8"/>
<protein>
    <submittedName>
        <fullName evidence="1">Uncharacterized protein</fullName>
    </submittedName>
</protein>
<evidence type="ECO:0000313" key="2">
    <source>
        <dbReference type="Proteomes" id="UP001432322"/>
    </source>
</evidence>
<feature type="non-terminal residue" evidence="1">
    <location>
        <position position="1"/>
    </location>
</feature>
<reference evidence="1" key="1">
    <citation type="submission" date="2023-10" db="EMBL/GenBank/DDBJ databases">
        <title>Genome assembly of Pristionchus species.</title>
        <authorList>
            <person name="Yoshida K."/>
            <person name="Sommer R.J."/>
        </authorList>
    </citation>
    <scope>NUCLEOTIDE SEQUENCE</scope>
    <source>
        <strain evidence="1">RS5133</strain>
    </source>
</reference>
<dbReference type="EMBL" id="BTSY01000002">
    <property type="protein sequence ID" value="GMT15239.1"/>
    <property type="molecule type" value="Genomic_DNA"/>
</dbReference>
<name>A0AAV5V9N8_9BILA</name>
<comment type="caution">
    <text evidence="1">The sequence shown here is derived from an EMBL/GenBank/DDBJ whole genome shotgun (WGS) entry which is preliminary data.</text>
</comment>
<dbReference type="Proteomes" id="UP001432322">
    <property type="component" value="Unassembled WGS sequence"/>
</dbReference>
<gene>
    <name evidence="1" type="ORF">PFISCL1PPCAC_6536</name>
</gene>
<proteinExistence type="predicted"/>
<evidence type="ECO:0000313" key="1">
    <source>
        <dbReference type="EMBL" id="GMT15239.1"/>
    </source>
</evidence>
<sequence length="178" mass="19862">GSEPFECPTGTHLQVKKNKNSEFEVAIEVNCTKNQCMINGVSGVPEKLRCVKRKCSTCPDPCPGRNRTHFTTAWNECSSIRCNSSSVTLIRRPTGNLITDSFECVSGSTQADSIWKSSRDNEQISINDNIHCLDELLCTAEMPLMSYCIDGDFQCEKVKFDNHADVYCPQEIGIRKQG</sequence>
<organism evidence="1 2">
    <name type="scientific">Pristionchus fissidentatus</name>
    <dbReference type="NCBI Taxonomy" id="1538716"/>
    <lineage>
        <taxon>Eukaryota</taxon>
        <taxon>Metazoa</taxon>
        <taxon>Ecdysozoa</taxon>
        <taxon>Nematoda</taxon>
        <taxon>Chromadorea</taxon>
        <taxon>Rhabditida</taxon>
        <taxon>Rhabditina</taxon>
        <taxon>Diplogasteromorpha</taxon>
        <taxon>Diplogasteroidea</taxon>
        <taxon>Neodiplogasteridae</taxon>
        <taxon>Pristionchus</taxon>
    </lineage>
</organism>
<keyword evidence="2" id="KW-1185">Reference proteome</keyword>